<evidence type="ECO:0000256" key="10">
    <source>
        <dbReference type="ARBA" id="ARBA00031082"/>
    </source>
</evidence>
<feature type="binding site" evidence="15">
    <location>
        <position position="194"/>
    </location>
    <ligand>
        <name>uracil</name>
        <dbReference type="ChEBI" id="CHEBI:17568"/>
    </ligand>
</feature>
<keyword evidence="4 15" id="KW-0021">Allosteric enzyme</keyword>
<sequence>MSRVFINNHPVVQHKLTILRDKNTGSKEFRELTSEIAQFLTYEFTRDLKTQDVEIDTPLSKMKGCYINLKDIVVVPILRAGTVLAEGILKLLPTAKVGHVGVYRDHQTLKPITYYVKTPPIINDSLFIVVDPMLATGGSAIEAIRLIKERGARKISFVCILAAPEGIKNLHKAHPGVDIYTASVDDCLDERGYILPGLGDAGDRLFGTK</sequence>
<dbReference type="NCBIfam" id="NF001097">
    <property type="entry name" value="PRK00129.1"/>
    <property type="match status" value="1"/>
</dbReference>
<dbReference type="SUPFAM" id="SSF53271">
    <property type="entry name" value="PRTase-like"/>
    <property type="match status" value="1"/>
</dbReference>
<evidence type="ECO:0000256" key="8">
    <source>
        <dbReference type="ARBA" id="ARBA00022842"/>
    </source>
</evidence>
<evidence type="ECO:0000256" key="6">
    <source>
        <dbReference type="ARBA" id="ARBA00022679"/>
    </source>
</evidence>
<dbReference type="InterPro" id="IPR050054">
    <property type="entry name" value="UPRTase/APRTase"/>
</dbReference>
<keyword evidence="8 15" id="KW-0460">Magnesium</keyword>
<dbReference type="GO" id="GO:0004845">
    <property type="term" value="F:uracil phosphoribosyltransferase activity"/>
    <property type="evidence" value="ECO:0007669"/>
    <property type="project" value="UniProtKB-UniRule"/>
</dbReference>
<evidence type="ECO:0000256" key="2">
    <source>
        <dbReference type="ARBA" id="ARBA00009516"/>
    </source>
</evidence>
<dbReference type="InterPro" id="IPR029057">
    <property type="entry name" value="PRTase-like"/>
</dbReference>
<evidence type="ECO:0000313" key="17">
    <source>
        <dbReference type="EMBL" id="MBT9144384.1"/>
    </source>
</evidence>
<dbReference type="PANTHER" id="PTHR32315:SF4">
    <property type="entry name" value="URACIL PHOSPHORIBOSYLTRANSFERASE, CHLOROPLASTIC"/>
    <property type="match status" value="1"/>
</dbReference>
<dbReference type="GO" id="GO:0005737">
    <property type="term" value="C:cytoplasm"/>
    <property type="evidence" value="ECO:0007669"/>
    <property type="project" value="UniProtKB-ARBA"/>
</dbReference>
<comment type="catalytic activity">
    <reaction evidence="11 15">
        <text>UMP + diphosphate = 5-phospho-alpha-D-ribose 1-diphosphate + uracil</text>
        <dbReference type="Rhea" id="RHEA:13017"/>
        <dbReference type="ChEBI" id="CHEBI:17568"/>
        <dbReference type="ChEBI" id="CHEBI:33019"/>
        <dbReference type="ChEBI" id="CHEBI:57865"/>
        <dbReference type="ChEBI" id="CHEBI:58017"/>
        <dbReference type="EC" id="2.4.2.9"/>
    </reaction>
</comment>
<name>A0A9E2BJS1_PSYF1</name>
<dbReference type="Proteomes" id="UP000811545">
    <property type="component" value="Unassembled WGS sequence"/>
</dbReference>
<dbReference type="InterPro" id="IPR005765">
    <property type="entry name" value="UPRT"/>
</dbReference>
<keyword evidence="6 15" id="KW-0808">Transferase</keyword>
<evidence type="ECO:0000256" key="3">
    <source>
        <dbReference type="ARBA" id="ARBA00011894"/>
    </source>
</evidence>
<feature type="binding site" evidence="15">
    <location>
        <position position="79"/>
    </location>
    <ligand>
        <name>5-phospho-alpha-D-ribose 1-diphosphate</name>
        <dbReference type="ChEBI" id="CHEBI:58017"/>
    </ligand>
</feature>
<dbReference type="GO" id="GO:0006223">
    <property type="term" value="P:uracil salvage"/>
    <property type="evidence" value="ECO:0007669"/>
    <property type="project" value="InterPro"/>
</dbReference>
<evidence type="ECO:0000259" key="16">
    <source>
        <dbReference type="Pfam" id="PF14681"/>
    </source>
</evidence>
<evidence type="ECO:0000256" key="7">
    <source>
        <dbReference type="ARBA" id="ARBA00022741"/>
    </source>
</evidence>
<feature type="domain" description="Phosphoribosyltransferase" evidence="16">
    <location>
        <begin position="7"/>
        <end position="208"/>
    </location>
</feature>
<keyword evidence="5 15" id="KW-0328">Glycosyltransferase</keyword>
<keyword evidence="7 15" id="KW-0547">Nucleotide-binding</keyword>
<organism evidence="17 18">
    <name type="scientific">Psychracetigena formicireducens</name>
    <dbReference type="NCBI Taxonomy" id="2986056"/>
    <lineage>
        <taxon>Bacteria</taxon>
        <taxon>Bacillati</taxon>
        <taxon>Candidatus Lithacetigenota</taxon>
        <taxon>Candidatus Psychracetigena</taxon>
    </lineage>
</organism>
<dbReference type="GO" id="GO:0044206">
    <property type="term" value="P:UMP salvage"/>
    <property type="evidence" value="ECO:0007669"/>
    <property type="project" value="UniProtKB-UniRule"/>
</dbReference>
<comment type="caution">
    <text evidence="17">The sequence shown here is derived from an EMBL/GenBank/DDBJ whole genome shotgun (WGS) entry which is preliminary data.</text>
</comment>
<comment type="similarity">
    <text evidence="2 15">Belongs to the UPRTase family.</text>
</comment>
<evidence type="ECO:0000256" key="12">
    <source>
        <dbReference type="ARBA" id="ARBA00056901"/>
    </source>
</evidence>
<dbReference type="Pfam" id="PF14681">
    <property type="entry name" value="UPRTase"/>
    <property type="match status" value="1"/>
</dbReference>
<keyword evidence="9 15" id="KW-0342">GTP-binding</keyword>
<feature type="binding site" evidence="15">
    <location>
        <begin position="199"/>
        <end position="201"/>
    </location>
    <ligand>
        <name>uracil</name>
        <dbReference type="ChEBI" id="CHEBI:17568"/>
    </ligand>
</feature>
<evidence type="ECO:0000256" key="5">
    <source>
        <dbReference type="ARBA" id="ARBA00022676"/>
    </source>
</evidence>
<reference evidence="17 18" key="1">
    <citation type="journal article" date="2021" name="bioRxiv">
        <title>Unique metabolic strategies in Hadean analogues reveal hints for primordial physiology.</title>
        <authorList>
            <person name="Nobu M.K."/>
            <person name="Nakai R."/>
            <person name="Tamazawa S."/>
            <person name="Mori H."/>
            <person name="Toyoda A."/>
            <person name="Ijiri A."/>
            <person name="Suzuki S."/>
            <person name="Kurokawa K."/>
            <person name="Kamagata Y."/>
            <person name="Tamaki H."/>
        </authorList>
    </citation>
    <scope>NUCLEOTIDE SEQUENCE [LARGE SCALE GENOMIC DNA]</scope>
    <source>
        <strain evidence="17">BS525</strain>
    </source>
</reference>
<dbReference type="NCBIfam" id="TIGR01091">
    <property type="entry name" value="upp"/>
    <property type="match status" value="1"/>
</dbReference>
<dbReference type="FunFam" id="3.40.50.2020:FF:000003">
    <property type="entry name" value="Uracil phosphoribosyltransferase"/>
    <property type="match status" value="1"/>
</dbReference>
<dbReference type="EMBL" id="QLTW01000006">
    <property type="protein sequence ID" value="MBT9144384.1"/>
    <property type="molecule type" value="Genomic_DNA"/>
</dbReference>
<evidence type="ECO:0000256" key="14">
    <source>
        <dbReference type="ARBA" id="ARBA00079807"/>
    </source>
</evidence>
<dbReference type="GO" id="GO:0005525">
    <property type="term" value="F:GTP binding"/>
    <property type="evidence" value="ECO:0007669"/>
    <property type="project" value="UniProtKB-KW"/>
</dbReference>
<evidence type="ECO:0000256" key="13">
    <source>
        <dbReference type="ARBA" id="ARBA00072146"/>
    </source>
</evidence>
<proteinExistence type="inferred from homology"/>
<evidence type="ECO:0000256" key="11">
    <source>
        <dbReference type="ARBA" id="ARBA00052919"/>
    </source>
</evidence>
<evidence type="ECO:0000313" key="18">
    <source>
        <dbReference type="Proteomes" id="UP000811545"/>
    </source>
</evidence>
<accession>A0A9E2BJS1</accession>
<dbReference type="PANTHER" id="PTHR32315">
    <property type="entry name" value="ADENINE PHOSPHORIBOSYLTRANSFERASE"/>
    <property type="match status" value="1"/>
</dbReference>
<comment type="pathway">
    <text evidence="1 15">Pyrimidine metabolism; UMP biosynthesis via salvage pathway; UMP from uracil: step 1/1.</text>
</comment>
<feature type="binding site" evidence="15">
    <location>
        <position position="200"/>
    </location>
    <ligand>
        <name>5-phospho-alpha-D-ribose 1-diphosphate</name>
        <dbReference type="ChEBI" id="CHEBI:58017"/>
    </ligand>
</feature>
<dbReference type="CDD" id="cd06223">
    <property type="entry name" value="PRTases_typeI"/>
    <property type="match status" value="1"/>
</dbReference>
<comment type="function">
    <text evidence="12 15">Catalyzes the conversion of uracil and 5-phospho-alpha-D-ribose 1-diphosphate (PRPP) to UMP and diphosphate.</text>
</comment>
<dbReference type="InterPro" id="IPR034332">
    <property type="entry name" value="Upp_B"/>
</dbReference>
<evidence type="ECO:0000256" key="1">
    <source>
        <dbReference type="ARBA" id="ARBA00005180"/>
    </source>
</evidence>
<dbReference type="Gene3D" id="3.40.50.2020">
    <property type="match status" value="1"/>
</dbReference>
<dbReference type="HAMAP" id="MF_01218_B">
    <property type="entry name" value="Upp_B"/>
    <property type="match status" value="1"/>
</dbReference>
<comment type="activity regulation">
    <text evidence="15">Allosterically activated by GTP.</text>
</comment>
<evidence type="ECO:0000256" key="4">
    <source>
        <dbReference type="ARBA" id="ARBA00022533"/>
    </source>
</evidence>
<comment type="cofactor">
    <cofactor evidence="15">
        <name>Mg(2+)</name>
        <dbReference type="ChEBI" id="CHEBI:18420"/>
    </cofactor>
    <text evidence="15">Binds 1 Mg(2+) ion per subunit. The magnesium is bound as Mg-PRPP.</text>
</comment>
<evidence type="ECO:0000256" key="9">
    <source>
        <dbReference type="ARBA" id="ARBA00023134"/>
    </source>
</evidence>
<protein>
    <recommendedName>
        <fullName evidence="13 15">Uracil phosphoribosyltransferase</fullName>
        <ecNumber evidence="3 15">2.4.2.9</ecNumber>
    </recommendedName>
    <alternativeName>
        <fullName evidence="10 15">UMP pyrophosphorylase</fullName>
    </alternativeName>
    <alternativeName>
        <fullName evidence="14 15">UPRTase</fullName>
    </alternativeName>
</protein>
<evidence type="ECO:0000256" key="15">
    <source>
        <dbReference type="HAMAP-Rule" id="MF_01218"/>
    </source>
</evidence>
<dbReference type="InterPro" id="IPR000836">
    <property type="entry name" value="PRTase_dom"/>
</dbReference>
<dbReference type="AlphaFoldDB" id="A0A9E2BJS1"/>
<gene>
    <name evidence="17" type="primary">upp_1</name>
    <name evidence="15" type="synonym">upp</name>
    <name evidence="17" type="ORF">DDT42_00223</name>
</gene>
<feature type="binding site" evidence="15">
    <location>
        <position position="104"/>
    </location>
    <ligand>
        <name>5-phospho-alpha-D-ribose 1-diphosphate</name>
        <dbReference type="ChEBI" id="CHEBI:58017"/>
    </ligand>
</feature>
<feature type="binding site" evidence="15">
    <location>
        <begin position="131"/>
        <end position="139"/>
    </location>
    <ligand>
        <name>5-phospho-alpha-D-ribose 1-diphosphate</name>
        <dbReference type="ChEBI" id="CHEBI:58017"/>
    </ligand>
</feature>
<dbReference type="GO" id="GO:0000287">
    <property type="term" value="F:magnesium ion binding"/>
    <property type="evidence" value="ECO:0007669"/>
    <property type="project" value="UniProtKB-UniRule"/>
</dbReference>
<dbReference type="EC" id="2.4.2.9" evidence="3 15"/>